<comment type="caution">
    <text evidence="3">The sequence shown here is derived from an EMBL/GenBank/DDBJ whole genome shotgun (WGS) entry which is preliminary data.</text>
</comment>
<feature type="transmembrane region" description="Helical" evidence="1">
    <location>
        <begin position="99"/>
        <end position="119"/>
    </location>
</feature>
<dbReference type="AlphaFoldDB" id="A0A5J5IML9"/>
<organism evidence="3 4">
    <name type="scientific">Microbacterium radiodurans</name>
    <dbReference type="NCBI Taxonomy" id="661398"/>
    <lineage>
        <taxon>Bacteria</taxon>
        <taxon>Bacillati</taxon>
        <taxon>Actinomycetota</taxon>
        <taxon>Actinomycetes</taxon>
        <taxon>Micrococcales</taxon>
        <taxon>Microbacteriaceae</taxon>
        <taxon>Microbacterium</taxon>
    </lineage>
</organism>
<evidence type="ECO:0000313" key="4">
    <source>
        <dbReference type="Proteomes" id="UP000327039"/>
    </source>
</evidence>
<feature type="transmembrane region" description="Helical" evidence="1">
    <location>
        <begin position="337"/>
        <end position="358"/>
    </location>
</feature>
<sequence length="381" mass="42126">MSARRIRETATCHNPLVPEPRIYLHRLTSLRFFAALVVVLHHITRDVAPIPGLSQLTLMGTAGVGFFFALSGFILTWSHKPDDTLGRFYRKRFARIYPLHLATFIISILVLIVIGSSFSPAEALTNVLLVQSWVPDSDIYFGMNAPSWSLACEALFYAVFPFVIPLIRRLSVRRVAQLTIGTVVLNLVIAIIVTIATESGEASRFLLYVFPPFRFLGFIAGCALAHWMTVGLRPRTSMWIPVVAMTAAYIAVFAGQRVLGQDWGHGIEDALLLPVILWLIAVAAAADLQSRPGILRSRPLRLLGEWSFALYLTHWLLAQGVEHYAPGLKEAPLGSRVAADAAFVVVAIAIAAALYYTIERPAERILRGSTERPAMREKGRA</sequence>
<dbReference type="GO" id="GO:0009103">
    <property type="term" value="P:lipopolysaccharide biosynthetic process"/>
    <property type="evidence" value="ECO:0007669"/>
    <property type="project" value="TreeGrafter"/>
</dbReference>
<dbReference type="Pfam" id="PF01757">
    <property type="entry name" value="Acyl_transf_3"/>
    <property type="match status" value="1"/>
</dbReference>
<feature type="transmembrane region" description="Helical" evidence="1">
    <location>
        <begin position="271"/>
        <end position="288"/>
    </location>
</feature>
<feature type="transmembrane region" description="Helical" evidence="1">
    <location>
        <begin position="239"/>
        <end position="259"/>
    </location>
</feature>
<evidence type="ECO:0000259" key="2">
    <source>
        <dbReference type="Pfam" id="PF01757"/>
    </source>
</evidence>
<keyword evidence="1" id="KW-0812">Transmembrane</keyword>
<keyword evidence="3" id="KW-0012">Acyltransferase</keyword>
<feature type="transmembrane region" description="Helical" evidence="1">
    <location>
        <begin position="208"/>
        <end position="227"/>
    </location>
</feature>
<keyword evidence="1" id="KW-1133">Transmembrane helix</keyword>
<name>A0A5J5IML9_9MICO</name>
<proteinExistence type="predicted"/>
<keyword evidence="1" id="KW-0472">Membrane</keyword>
<feature type="transmembrane region" description="Helical" evidence="1">
    <location>
        <begin position="23"/>
        <end position="44"/>
    </location>
</feature>
<gene>
    <name evidence="3" type="ORF">F6B42_14375</name>
</gene>
<feature type="transmembrane region" description="Helical" evidence="1">
    <location>
        <begin position="300"/>
        <end position="317"/>
    </location>
</feature>
<feature type="transmembrane region" description="Helical" evidence="1">
    <location>
        <begin position="175"/>
        <end position="196"/>
    </location>
</feature>
<dbReference type="InterPro" id="IPR050879">
    <property type="entry name" value="Acyltransferase_3"/>
</dbReference>
<accession>A0A5J5IML9</accession>
<reference evidence="4" key="1">
    <citation type="submission" date="2019-09" db="EMBL/GenBank/DDBJ databases">
        <title>Mumia zhuanghuii sp. nov. isolated from the intestinal contents of plateau pika (Ochotona curzoniae) in the Qinghai-Tibet plateau of China.</title>
        <authorList>
            <person name="Tian Z."/>
        </authorList>
    </citation>
    <scope>NUCLEOTIDE SEQUENCE [LARGE SCALE GENOMIC DNA]</scope>
    <source>
        <strain evidence="4">DSM 25564</strain>
    </source>
</reference>
<dbReference type="GO" id="GO:0016747">
    <property type="term" value="F:acyltransferase activity, transferring groups other than amino-acyl groups"/>
    <property type="evidence" value="ECO:0007669"/>
    <property type="project" value="InterPro"/>
</dbReference>
<evidence type="ECO:0000313" key="3">
    <source>
        <dbReference type="EMBL" id="KAA9083734.1"/>
    </source>
</evidence>
<keyword evidence="3" id="KW-0808">Transferase</keyword>
<dbReference type="RefSeq" id="WP_150420444.1">
    <property type="nucleotide sequence ID" value="NZ_VYRZ01000005.1"/>
</dbReference>
<dbReference type="GO" id="GO:0016020">
    <property type="term" value="C:membrane"/>
    <property type="evidence" value="ECO:0007669"/>
    <property type="project" value="TreeGrafter"/>
</dbReference>
<feature type="transmembrane region" description="Helical" evidence="1">
    <location>
        <begin position="139"/>
        <end position="163"/>
    </location>
</feature>
<feature type="transmembrane region" description="Helical" evidence="1">
    <location>
        <begin position="56"/>
        <end position="78"/>
    </location>
</feature>
<keyword evidence="4" id="KW-1185">Reference proteome</keyword>
<evidence type="ECO:0000256" key="1">
    <source>
        <dbReference type="SAM" id="Phobius"/>
    </source>
</evidence>
<dbReference type="EMBL" id="VYRZ01000005">
    <property type="protein sequence ID" value="KAA9083734.1"/>
    <property type="molecule type" value="Genomic_DNA"/>
</dbReference>
<dbReference type="OrthoDB" id="9796461at2"/>
<dbReference type="PANTHER" id="PTHR23028:SF53">
    <property type="entry name" value="ACYL_TRANSF_3 DOMAIN-CONTAINING PROTEIN"/>
    <property type="match status" value="1"/>
</dbReference>
<dbReference type="InterPro" id="IPR002656">
    <property type="entry name" value="Acyl_transf_3_dom"/>
</dbReference>
<dbReference type="Proteomes" id="UP000327039">
    <property type="component" value="Unassembled WGS sequence"/>
</dbReference>
<protein>
    <submittedName>
        <fullName evidence="3">Acyltransferase</fullName>
    </submittedName>
</protein>
<feature type="domain" description="Acyltransferase 3" evidence="2">
    <location>
        <begin position="26"/>
        <end position="355"/>
    </location>
</feature>
<dbReference type="PANTHER" id="PTHR23028">
    <property type="entry name" value="ACETYLTRANSFERASE"/>
    <property type="match status" value="1"/>
</dbReference>